<proteinExistence type="predicted"/>
<dbReference type="EMBL" id="RJUF01000030">
    <property type="protein sequence ID" value="MCP9763500.1"/>
    <property type="molecule type" value="Genomic_DNA"/>
</dbReference>
<dbReference type="PANTHER" id="PTHR31270:SF1">
    <property type="entry name" value="GLUTAMINYL-PEPTIDE CYCLOTRANSFERASE"/>
    <property type="match status" value="1"/>
</dbReference>
<protein>
    <submittedName>
        <fullName evidence="1">Glutaminyl-peptide cyclotransferase</fullName>
    </submittedName>
</protein>
<dbReference type="InterPro" id="IPR011044">
    <property type="entry name" value="Quino_amine_DH_bsu"/>
</dbReference>
<name>A0AAE3H5Q1_9BACT</name>
<gene>
    <name evidence="1" type="ORF">EGI31_11085</name>
</gene>
<dbReference type="Gene3D" id="2.130.10.10">
    <property type="entry name" value="YVTN repeat-like/Quinoprotein amine dehydrogenase"/>
    <property type="match status" value="1"/>
</dbReference>
<dbReference type="GO" id="GO:0016603">
    <property type="term" value="F:glutaminyl-peptide cyclotransferase activity"/>
    <property type="evidence" value="ECO:0007669"/>
    <property type="project" value="InterPro"/>
</dbReference>
<organism evidence="1 2">
    <name type="scientific">Lacihabitans soyangensis</name>
    <dbReference type="NCBI Taxonomy" id="869394"/>
    <lineage>
        <taxon>Bacteria</taxon>
        <taxon>Pseudomonadati</taxon>
        <taxon>Bacteroidota</taxon>
        <taxon>Cytophagia</taxon>
        <taxon>Cytophagales</taxon>
        <taxon>Leadbetterellaceae</taxon>
        <taxon>Lacihabitans</taxon>
    </lineage>
</organism>
<comment type="caution">
    <text evidence="1">The sequence shown here is derived from an EMBL/GenBank/DDBJ whole genome shotgun (WGS) entry which is preliminary data.</text>
</comment>
<dbReference type="AlphaFoldDB" id="A0AAE3H5Q1"/>
<reference evidence="1 2" key="1">
    <citation type="submission" date="2018-11" db="EMBL/GenBank/DDBJ databases">
        <title>Novel bacteria species description.</title>
        <authorList>
            <person name="Han J.-H."/>
        </authorList>
    </citation>
    <scope>NUCLEOTIDE SEQUENCE [LARGE SCALE GENOMIC DNA]</scope>
    <source>
        <strain evidence="1 2">KCTC23259</strain>
    </source>
</reference>
<dbReference type="InterPro" id="IPR015943">
    <property type="entry name" value="WD40/YVTN_repeat-like_dom_sf"/>
</dbReference>
<dbReference type="Proteomes" id="UP001204144">
    <property type="component" value="Unassembled WGS sequence"/>
</dbReference>
<evidence type="ECO:0000313" key="2">
    <source>
        <dbReference type="Proteomes" id="UP001204144"/>
    </source>
</evidence>
<evidence type="ECO:0000313" key="1">
    <source>
        <dbReference type="EMBL" id="MCP9763500.1"/>
    </source>
</evidence>
<accession>A0AAE3H5Q1</accession>
<dbReference type="PANTHER" id="PTHR31270">
    <property type="entry name" value="GLUTAMINYL-PEPTIDE CYCLOTRANSFERASE"/>
    <property type="match status" value="1"/>
</dbReference>
<dbReference type="Pfam" id="PF05096">
    <property type="entry name" value="Glu_cyclase_2"/>
    <property type="match status" value="1"/>
</dbReference>
<dbReference type="SUPFAM" id="SSF50969">
    <property type="entry name" value="YVTN repeat-like/Quinoprotein amine dehydrogenase"/>
    <property type="match status" value="1"/>
</dbReference>
<keyword evidence="2" id="KW-1185">Reference proteome</keyword>
<sequence>MRLSESTRSNKFEKTSVSTDIYISKKSKTTMFKNFLRICFVAFVATSCDKTGGSDTTETTSTTEDPASTATLNYSVVGSYPHDIQSFTEGLYVDNGQIFESTGSPEELTYTLSHLGPVDTTTGKIIPKASIDPKKYFGEGIAKLDGKIFQLTYKAQKCFVYDAKTYKPIAEYPYANAEGWGMTHDSTHLIMSDGTSKLTFFSPKDFSKVKELNIRENGYAVDKINELEYVDGFVYANIWTTNQIVKIDLNTGNVVAKVDLGPLYVEAQKQNPGLMEMNGIAYDPKKGEFLITGKLWPKIYRIKFL</sequence>
<dbReference type="InterPro" id="IPR007788">
    <property type="entry name" value="QCT"/>
</dbReference>